<accession>A0A918C5K4</accession>
<dbReference type="InterPro" id="IPR005225">
    <property type="entry name" value="Small_GTP-bd"/>
</dbReference>
<evidence type="ECO:0000256" key="3">
    <source>
        <dbReference type="ARBA" id="ARBA00022490"/>
    </source>
</evidence>
<dbReference type="PROSITE" id="PS51883">
    <property type="entry name" value="OBG"/>
    <property type="match status" value="1"/>
</dbReference>
<organism evidence="14 15">
    <name type="scientific">Deinococcus ruber</name>
    <dbReference type="NCBI Taxonomy" id="1848197"/>
    <lineage>
        <taxon>Bacteria</taxon>
        <taxon>Thermotogati</taxon>
        <taxon>Deinococcota</taxon>
        <taxon>Deinococci</taxon>
        <taxon>Deinococcales</taxon>
        <taxon>Deinococcaceae</taxon>
        <taxon>Deinococcus</taxon>
    </lineage>
</organism>
<dbReference type="Pfam" id="PF01018">
    <property type="entry name" value="GTP1_OBG"/>
    <property type="match status" value="1"/>
</dbReference>
<evidence type="ECO:0000256" key="10">
    <source>
        <dbReference type="SAM" id="MobiDB-lite"/>
    </source>
</evidence>
<feature type="domain" description="OBG-type G" evidence="11">
    <location>
        <begin position="160"/>
        <end position="327"/>
    </location>
</feature>
<comment type="similarity">
    <text evidence="2 9">Belongs to the TRAFAC class OBG-HflX-like GTPase superfamily. OBG GTPase family.</text>
</comment>
<proteinExistence type="inferred from homology"/>
<dbReference type="GO" id="GO:0003924">
    <property type="term" value="F:GTPase activity"/>
    <property type="evidence" value="ECO:0007669"/>
    <property type="project" value="UniProtKB-UniRule"/>
</dbReference>
<dbReference type="NCBIfam" id="NF008956">
    <property type="entry name" value="PRK12299.1"/>
    <property type="match status" value="1"/>
</dbReference>
<comment type="function">
    <text evidence="9">An essential GTPase which binds GTP, GDP and possibly (p)ppGpp with moderate affinity, with high nucleotide exchange rates and a fairly low GTP hydrolysis rate. Plays a role in control of the cell cycle, stress response, ribosome biogenesis and in those bacteria that undergo differentiation, in morphogenesis control.</text>
</comment>
<evidence type="ECO:0000256" key="1">
    <source>
        <dbReference type="ARBA" id="ARBA00001946"/>
    </source>
</evidence>
<dbReference type="PROSITE" id="PS51710">
    <property type="entry name" value="G_OBG"/>
    <property type="match status" value="1"/>
</dbReference>
<dbReference type="InterPro" id="IPR031167">
    <property type="entry name" value="G_OBG"/>
</dbReference>
<dbReference type="PANTHER" id="PTHR11702">
    <property type="entry name" value="DEVELOPMENTALLY REGULATED GTP-BINDING PROTEIN-RELATED"/>
    <property type="match status" value="1"/>
</dbReference>
<feature type="compositionally biased region" description="Polar residues" evidence="10">
    <location>
        <begin position="456"/>
        <end position="465"/>
    </location>
</feature>
<dbReference type="InterPro" id="IPR036726">
    <property type="entry name" value="GTP1_OBG_dom_sf"/>
</dbReference>
<feature type="binding site" evidence="9">
    <location>
        <begin position="214"/>
        <end position="217"/>
    </location>
    <ligand>
        <name>GTP</name>
        <dbReference type="ChEBI" id="CHEBI:37565"/>
    </ligand>
</feature>
<dbReference type="NCBIfam" id="TIGR02729">
    <property type="entry name" value="Obg_CgtA"/>
    <property type="match status" value="1"/>
</dbReference>
<feature type="binding site" evidence="9">
    <location>
        <position position="193"/>
    </location>
    <ligand>
        <name>Mg(2+)</name>
        <dbReference type="ChEBI" id="CHEBI:18420"/>
    </ligand>
</feature>
<feature type="region of interest" description="Disordered" evidence="10">
    <location>
        <begin position="18"/>
        <end position="43"/>
    </location>
</feature>
<dbReference type="CDD" id="cd01898">
    <property type="entry name" value="Obg"/>
    <property type="match status" value="1"/>
</dbReference>
<dbReference type="InterPro" id="IPR036346">
    <property type="entry name" value="GTP-bd_prot_GTP1/OBG_C_sf"/>
</dbReference>
<feature type="domain" description="Obg" evidence="13">
    <location>
        <begin position="1"/>
        <end position="159"/>
    </location>
</feature>
<evidence type="ECO:0000259" key="11">
    <source>
        <dbReference type="PROSITE" id="PS51710"/>
    </source>
</evidence>
<dbReference type="InterPro" id="IPR015349">
    <property type="entry name" value="OCT_dom"/>
</dbReference>
<evidence type="ECO:0000256" key="5">
    <source>
        <dbReference type="ARBA" id="ARBA00022741"/>
    </source>
</evidence>
<feature type="compositionally biased region" description="Gly residues" evidence="10">
    <location>
        <begin position="33"/>
        <end position="43"/>
    </location>
</feature>
<keyword evidence="8 9" id="KW-0342">GTP-binding</keyword>
<feature type="binding site" evidence="9">
    <location>
        <begin position="280"/>
        <end position="283"/>
    </location>
    <ligand>
        <name>GTP</name>
        <dbReference type="ChEBI" id="CHEBI:37565"/>
    </ligand>
</feature>
<dbReference type="InterPro" id="IPR006074">
    <property type="entry name" value="GTP1-OBG_CS"/>
</dbReference>
<dbReference type="SUPFAM" id="SSF52540">
    <property type="entry name" value="P-loop containing nucleoside triphosphate hydrolases"/>
    <property type="match status" value="1"/>
</dbReference>
<dbReference type="EMBL" id="BMQL01000007">
    <property type="protein sequence ID" value="GGR04951.1"/>
    <property type="molecule type" value="Genomic_DNA"/>
</dbReference>
<evidence type="ECO:0000256" key="9">
    <source>
        <dbReference type="HAMAP-Rule" id="MF_01454"/>
    </source>
</evidence>
<evidence type="ECO:0000256" key="8">
    <source>
        <dbReference type="ARBA" id="ARBA00023134"/>
    </source>
</evidence>
<name>A0A918C5K4_9DEIO</name>
<dbReference type="GO" id="GO:0000287">
    <property type="term" value="F:magnesium ion binding"/>
    <property type="evidence" value="ECO:0007669"/>
    <property type="project" value="InterPro"/>
</dbReference>
<comment type="cofactor">
    <cofactor evidence="1 9">
        <name>Mg(2+)</name>
        <dbReference type="ChEBI" id="CHEBI:18420"/>
    </cofactor>
</comment>
<dbReference type="InterPro" id="IPR006073">
    <property type="entry name" value="GTP-bd"/>
</dbReference>
<keyword evidence="5 9" id="KW-0547">Nucleotide-binding</keyword>
<evidence type="ECO:0000256" key="2">
    <source>
        <dbReference type="ARBA" id="ARBA00007699"/>
    </source>
</evidence>
<dbReference type="NCBIfam" id="TIGR03595">
    <property type="entry name" value="Obg_CgtA_exten"/>
    <property type="match status" value="1"/>
</dbReference>
<dbReference type="NCBIfam" id="TIGR00231">
    <property type="entry name" value="small_GTP"/>
    <property type="match status" value="1"/>
</dbReference>
<dbReference type="InterPro" id="IPR006169">
    <property type="entry name" value="GTP1_OBG_dom"/>
</dbReference>
<dbReference type="FunFam" id="2.70.210.12:FF:000001">
    <property type="entry name" value="GTPase Obg"/>
    <property type="match status" value="1"/>
</dbReference>
<protein>
    <recommendedName>
        <fullName evidence="9">GTPase Obg</fullName>
        <ecNumber evidence="9">3.6.5.-</ecNumber>
    </recommendedName>
    <alternativeName>
        <fullName evidence="9">GTP-binding protein Obg</fullName>
    </alternativeName>
</protein>
<dbReference type="RefSeq" id="WP_189089399.1">
    <property type="nucleotide sequence ID" value="NZ_BMQL01000007.1"/>
</dbReference>
<dbReference type="InterPro" id="IPR045086">
    <property type="entry name" value="OBG_GTPase"/>
</dbReference>
<dbReference type="Gene3D" id="3.40.50.300">
    <property type="entry name" value="P-loop containing nucleotide triphosphate hydrolases"/>
    <property type="match status" value="1"/>
</dbReference>
<dbReference type="GO" id="GO:0005525">
    <property type="term" value="F:GTP binding"/>
    <property type="evidence" value="ECO:0007669"/>
    <property type="project" value="UniProtKB-UniRule"/>
</dbReference>
<dbReference type="Pfam" id="PF09269">
    <property type="entry name" value="DUF1967"/>
    <property type="match status" value="1"/>
</dbReference>
<feature type="binding site" evidence="9">
    <location>
        <position position="173"/>
    </location>
    <ligand>
        <name>Mg(2+)</name>
        <dbReference type="ChEBI" id="CHEBI:18420"/>
    </ligand>
</feature>
<feature type="binding site" evidence="9">
    <location>
        <begin position="308"/>
        <end position="310"/>
    </location>
    <ligand>
        <name>GTP</name>
        <dbReference type="ChEBI" id="CHEBI:37565"/>
    </ligand>
</feature>
<gene>
    <name evidence="9 14" type="primary">obg</name>
    <name evidence="14" type="ORF">GCM10008957_17350</name>
</gene>
<keyword evidence="6 9" id="KW-0378">Hydrolase</keyword>
<feature type="binding site" evidence="9">
    <location>
        <begin position="166"/>
        <end position="173"/>
    </location>
    <ligand>
        <name>GTP</name>
        <dbReference type="ChEBI" id="CHEBI:37565"/>
    </ligand>
</feature>
<evidence type="ECO:0000259" key="12">
    <source>
        <dbReference type="PROSITE" id="PS51881"/>
    </source>
</evidence>
<feature type="region of interest" description="Disordered" evidence="10">
    <location>
        <begin position="436"/>
        <end position="481"/>
    </location>
</feature>
<comment type="subcellular location">
    <subcellularLocation>
        <location evidence="9">Cytoplasm</location>
    </subcellularLocation>
</comment>
<feature type="domain" description="OCT" evidence="12">
    <location>
        <begin position="357"/>
        <end position="434"/>
    </location>
</feature>
<dbReference type="GO" id="GO:0005737">
    <property type="term" value="C:cytoplasm"/>
    <property type="evidence" value="ECO:0007669"/>
    <property type="project" value="UniProtKB-SubCell"/>
</dbReference>
<dbReference type="SUPFAM" id="SSF102741">
    <property type="entry name" value="Obg GTP-binding protein C-terminal domain"/>
    <property type="match status" value="1"/>
</dbReference>
<dbReference type="Pfam" id="PF01926">
    <property type="entry name" value="MMR_HSR1"/>
    <property type="match status" value="1"/>
</dbReference>
<dbReference type="Gene3D" id="3.30.300.350">
    <property type="entry name" value="GTP-binding protein OBG, C-terminal domain"/>
    <property type="match status" value="1"/>
</dbReference>
<evidence type="ECO:0000259" key="13">
    <source>
        <dbReference type="PROSITE" id="PS51883"/>
    </source>
</evidence>
<dbReference type="GO" id="GO:0042254">
    <property type="term" value="P:ribosome biogenesis"/>
    <property type="evidence" value="ECO:0007669"/>
    <property type="project" value="UniProtKB-UniRule"/>
</dbReference>
<evidence type="ECO:0000313" key="14">
    <source>
        <dbReference type="EMBL" id="GGR04951.1"/>
    </source>
</evidence>
<dbReference type="Proteomes" id="UP000603865">
    <property type="component" value="Unassembled WGS sequence"/>
</dbReference>
<evidence type="ECO:0000256" key="7">
    <source>
        <dbReference type="ARBA" id="ARBA00022842"/>
    </source>
</evidence>
<dbReference type="PROSITE" id="PS51881">
    <property type="entry name" value="OCT"/>
    <property type="match status" value="1"/>
</dbReference>
<sequence>MAFRDVLEIEVQAGHGGDGSMSFHRAKYTPKGGPDGGHGGKGGSILLRAVEGVESLERLLGRRKFKAESGAYGEGRLRQGSDGADTIIDVPVGTTAFDLDTGKVVADLVRPGQIKVVARGGLGGRGNSVFASSTRQAPRFAELGTRGQKRRVRLELRLIADVGLVGYPNAGKSSLLAALSNANPAIAAYPFTTLSPILGVVEDRENDRRFTLADIPGIIEGASEGRGLGLEFLRHISRTRLLVYVLDVAQNPAQELEALQSELRSYDPLLLEGVSMVALNKIDTVEADLAQLAEDELSTFGLPVMQVSAREHQNLDALKQALFELLPARELWAQTHALEEESDELREEALSLVMRIDPPDKHRGVEVGGPVRVWEVHGGGFEERLERFARHLEDAAEYLSGLFKRQGLYKALKKVGAQEGDTIEIGPHQFEYFDDEETRASDIEPGPTRVARSTRLESPSQNNASFDAAPEDAQVWSAEQD</sequence>
<evidence type="ECO:0000256" key="6">
    <source>
        <dbReference type="ARBA" id="ARBA00022801"/>
    </source>
</evidence>
<evidence type="ECO:0000256" key="4">
    <source>
        <dbReference type="ARBA" id="ARBA00022723"/>
    </source>
</evidence>
<dbReference type="Gene3D" id="2.70.210.12">
    <property type="entry name" value="GTP1/OBG domain"/>
    <property type="match status" value="1"/>
</dbReference>
<dbReference type="NCBIfam" id="NF008955">
    <property type="entry name" value="PRK12297.1"/>
    <property type="match status" value="1"/>
</dbReference>
<keyword evidence="4 9" id="KW-0479">Metal-binding</keyword>
<dbReference type="HAMAP" id="MF_01454">
    <property type="entry name" value="GTPase_Obg"/>
    <property type="match status" value="1"/>
</dbReference>
<evidence type="ECO:0000313" key="15">
    <source>
        <dbReference type="Proteomes" id="UP000603865"/>
    </source>
</evidence>
<dbReference type="NCBIfam" id="NF008954">
    <property type="entry name" value="PRK12296.1"/>
    <property type="match status" value="1"/>
</dbReference>
<comment type="caution">
    <text evidence="14">The sequence shown here is derived from an EMBL/GenBank/DDBJ whole genome shotgun (WGS) entry which is preliminary data.</text>
</comment>
<dbReference type="InterPro" id="IPR027417">
    <property type="entry name" value="P-loop_NTPase"/>
</dbReference>
<dbReference type="SUPFAM" id="SSF82051">
    <property type="entry name" value="Obg GTP-binding protein N-terminal domain"/>
    <property type="match status" value="1"/>
</dbReference>
<keyword evidence="7 9" id="KW-0460">Magnesium</keyword>
<dbReference type="InterPro" id="IPR014100">
    <property type="entry name" value="GTP-bd_Obg/CgtA"/>
</dbReference>
<dbReference type="PROSITE" id="PS00905">
    <property type="entry name" value="GTP1_OBG"/>
    <property type="match status" value="1"/>
</dbReference>
<keyword evidence="15" id="KW-1185">Reference proteome</keyword>
<feature type="binding site" evidence="9">
    <location>
        <begin position="191"/>
        <end position="195"/>
    </location>
    <ligand>
        <name>GTP</name>
        <dbReference type="ChEBI" id="CHEBI:37565"/>
    </ligand>
</feature>
<dbReference type="PRINTS" id="PR00326">
    <property type="entry name" value="GTP1OBG"/>
</dbReference>
<reference evidence="14" key="2">
    <citation type="submission" date="2020-09" db="EMBL/GenBank/DDBJ databases">
        <authorList>
            <person name="Sun Q."/>
            <person name="Ohkuma M."/>
        </authorList>
    </citation>
    <scope>NUCLEOTIDE SEQUENCE</scope>
    <source>
        <strain evidence="14">JCM 31311</strain>
    </source>
</reference>
<comment type="subunit">
    <text evidence="9">Monomer.</text>
</comment>
<dbReference type="PANTHER" id="PTHR11702:SF31">
    <property type="entry name" value="MITOCHONDRIAL RIBOSOME-ASSOCIATED GTPASE 2"/>
    <property type="match status" value="1"/>
</dbReference>
<reference evidence="14" key="1">
    <citation type="journal article" date="2014" name="Int. J. Syst. Evol. Microbiol.">
        <title>Complete genome sequence of Corynebacterium casei LMG S-19264T (=DSM 44701T), isolated from a smear-ripened cheese.</title>
        <authorList>
            <consortium name="US DOE Joint Genome Institute (JGI-PGF)"/>
            <person name="Walter F."/>
            <person name="Albersmeier A."/>
            <person name="Kalinowski J."/>
            <person name="Ruckert C."/>
        </authorList>
    </citation>
    <scope>NUCLEOTIDE SEQUENCE</scope>
    <source>
        <strain evidence="14">JCM 31311</strain>
    </source>
</reference>
<dbReference type="EC" id="3.6.5.-" evidence="9"/>
<keyword evidence="3 9" id="KW-0963">Cytoplasm</keyword>
<dbReference type="AlphaFoldDB" id="A0A918C5K4"/>